<dbReference type="Pfam" id="PF04082">
    <property type="entry name" value="Fungal_trans"/>
    <property type="match status" value="1"/>
</dbReference>
<evidence type="ECO:0000256" key="6">
    <source>
        <dbReference type="ARBA" id="ARBA00023163"/>
    </source>
</evidence>
<dbReference type="InterPro" id="IPR051711">
    <property type="entry name" value="Stress_Response_Reg"/>
</dbReference>
<reference evidence="11" key="1">
    <citation type="submission" date="2022-07" db="EMBL/GenBank/DDBJ databases">
        <title>Fungi with potential for degradation of polypropylene.</title>
        <authorList>
            <person name="Gostincar C."/>
        </authorList>
    </citation>
    <scope>NUCLEOTIDE SEQUENCE</scope>
    <source>
        <strain evidence="11">EXF-13308</strain>
    </source>
</reference>
<evidence type="ECO:0000256" key="1">
    <source>
        <dbReference type="ARBA" id="ARBA00004123"/>
    </source>
</evidence>
<accession>A0AA38VJS1</accession>
<dbReference type="AlphaFoldDB" id="A0AA38VJS1"/>
<keyword evidence="3" id="KW-0862">Zinc</keyword>
<evidence type="ECO:0000259" key="10">
    <source>
        <dbReference type="PROSITE" id="PS50048"/>
    </source>
</evidence>
<proteinExistence type="predicted"/>
<feature type="region of interest" description="Disordered" evidence="8">
    <location>
        <begin position="1"/>
        <end position="54"/>
    </location>
</feature>
<dbReference type="PANTHER" id="PTHR47540:SF1">
    <property type="entry name" value="ACTIVATOR OF STRESS GENES 1-RELATED"/>
    <property type="match status" value="1"/>
</dbReference>
<keyword evidence="5" id="KW-0238">DNA-binding</keyword>
<dbReference type="PANTHER" id="PTHR47540">
    <property type="entry name" value="THIAMINE REPRESSIBLE GENES REGULATORY PROTEIN THI5"/>
    <property type="match status" value="1"/>
</dbReference>
<dbReference type="GO" id="GO:0043565">
    <property type="term" value="F:sequence-specific DNA binding"/>
    <property type="evidence" value="ECO:0007669"/>
    <property type="project" value="TreeGrafter"/>
</dbReference>
<feature type="region of interest" description="Disordered" evidence="8">
    <location>
        <begin position="775"/>
        <end position="800"/>
    </location>
</feature>
<feature type="transmembrane region" description="Helical" evidence="9">
    <location>
        <begin position="616"/>
        <end position="635"/>
    </location>
</feature>
<feature type="transmembrane region" description="Helical" evidence="9">
    <location>
        <begin position="361"/>
        <end position="386"/>
    </location>
</feature>
<keyword evidence="9" id="KW-0812">Transmembrane</keyword>
<evidence type="ECO:0000256" key="3">
    <source>
        <dbReference type="ARBA" id="ARBA00022833"/>
    </source>
</evidence>
<dbReference type="InterPro" id="IPR001138">
    <property type="entry name" value="Zn2Cys6_DnaBD"/>
</dbReference>
<protein>
    <submittedName>
        <fullName evidence="11">Fungal specific transcription factor</fullName>
    </submittedName>
</protein>
<name>A0AA38VJS1_9PEZI</name>
<dbReference type="SMART" id="SM00906">
    <property type="entry name" value="Fungal_trans"/>
    <property type="match status" value="1"/>
</dbReference>
<feature type="region of interest" description="Disordered" evidence="8">
    <location>
        <begin position="897"/>
        <end position="917"/>
    </location>
</feature>
<keyword evidence="7" id="KW-0539">Nucleus</keyword>
<dbReference type="EMBL" id="JANBVO010000038">
    <property type="protein sequence ID" value="KAJ9136714.1"/>
    <property type="molecule type" value="Genomic_DNA"/>
</dbReference>
<comment type="caution">
    <text evidence="11">The sequence shown here is derived from an EMBL/GenBank/DDBJ whole genome shotgun (WGS) entry which is preliminary data.</text>
</comment>
<evidence type="ECO:0000313" key="11">
    <source>
        <dbReference type="EMBL" id="KAJ9136714.1"/>
    </source>
</evidence>
<feature type="compositionally biased region" description="Low complexity" evidence="8">
    <location>
        <begin position="898"/>
        <end position="917"/>
    </location>
</feature>
<dbReference type="Pfam" id="PF00172">
    <property type="entry name" value="Zn_clus"/>
    <property type="match status" value="1"/>
</dbReference>
<evidence type="ECO:0000256" key="4">
    <source>
        <dbReference type="ARBA" id="ARBA00023015"/>
    </source>
</evidence>
<evidence type="ECO:0000256" key="5">
    <source>
        <dbReference type="ARBA" id="ARBA00023125"/>
    </source>
</evidence>
<dbReference type="PROSITE" id="PS50048">
    <property type="entry name" value="ZN2_CY6_FUNGAL_2"/>
    <property type="match status" value="1"/>
</dbReference>
<dbReference type="GO" id="GO:0008270">
    <property type="term" value="F:zinc ion binding"/>
    <property type="evidence" value="ECO:0007669"/>
    <property type="project" value="InterPro"/>
</dbReference>
<dbReference type="GO" id="GO:0006351">
    <property type="term" value="P:DNA-templated transcription"/>
    <property type="evidence" value="ECO:0007669"/>
    <property type="project" value="InterPro"/>
</dbReference>
<dbReference type="InterPro" id="IPR036864">
    <property type="entry name" value="Zn2-C6_fun-type_DNA-bd_sf"/>
</dbReference>
<evidence type="ECO:0000313" key="12">
    <source>
        <dbReference type="Proteomes" id="UP001174694"/>
    </source>
</evidence>
<evidence type="ECO:0000256" key="8">
    <source>
        <dbReference type="SAM" id="MobiDB-lite"/>
    </source>
</evidence>
<feature type="region of interest" description="Disordered" evidence="8">
    <location>
        <begin position="684"/>
        <end position="738"/>
    </location>
</feature>
<dbReference type="GO" id="GO:0005634">
    <property type="term" value="C:nucleus"/>
    <property type="evidence" value="ECO:0007669"/>
    <property type="project" value="UniProtKB-SubCell"/>
</dbReference>
<keyword evidence="9" id="KW-1133">Transmembrane helix</keyword>
<feature type="domain" description="Zn(2)-C6 fungal-type" evidence="10">
    <location>
        <begin position="59"/>
        <end position="88"/>
    </location>
</feature>
<feature type="compositionally biased region" description="Polar residues" evidence="8">
    <location>
        <begin position="1"/>
        <end position="10"/>
    </location>
</feature>
<dbReference type="GO" id="GO:0045944">
    <property type="term" value="P:positive regulation of transcription by RNA polymerase II"/>
    <property type="evidence" value="ECO:0007669"/>
    <property type="project" value="TreeGrafter"/>
</dbReference>
<feature type="compositionally biased region" description="Low complexity" evidence="8">
    <location>
        <begin position="775"/>
        <end position="789"/>
    </location>
</feature>
<dbReference type="GO" id="GO:0000981">
    <property type="term" value="F:DNA-binding transcription factor activity, RNA polymerase II-specific"/>
    <property type="evidence" value="ECO:0007669"/>
    <property type="project" value="InterPro"/>
</dbReference>
<keyword evidence="2" id="KW-0479">Metal-binding</keyword>
<dbReference type="SUPFAM" id="SSF57701">
    <property type="entry name" value="Zn2/Cys6 DNA-binding domain"/>
    <property type="match status" value="1"/>
</dbReference>
<organism evidence="11 12">
    <name type="scientific">Pleurostoma richardsiae</name>
    <dbReference type="NCBI Taxonomy" id="41990"/>
    <lineage>
        <taxon>Eukaryota</taxon>
        <taxon>Fungi</taxon>
        <taxon>Dikarya</taxon>
        <taxon>Ascomycota</taxon>
        <taxon>Pezizomycotina</taxon>
        <taxon>Sordariomycetes</taxon>
        <taxon>Sordariomycetidae</taxon>
        <taxon>Calosphaeriales</taxon>
        <taxon>Pleurostomataceae</taxon>
        <taxon>Pleurostoma</taxon>
    </lineage>
</organism>
<dbReference type="Gene3D" id="4.10.240.10">
    <property type="entry name" value="Zn(2)-C6 fungal-type DNA-binding domain"/>
    <property type="match status" value="1"/>
</dbReference>
<feature type="compositionally biased region" description="Basic residues" evidence="8">
    <location>
        <begin position="687"/>
        <end position="699"/>
    </location>
</feature>
<dbReference type="InterPro" id="IPR007219">
    <property type="entry name" value="XnlR_reg_dom"/>
</dbReference>
<keyword evidence="4" id="KW-0805">Transcription regulation</keyword>
<keyword evidence="9" id="KW-0472">Membrane</keyword>
<comment type="subcellular location">
    <subcellularLocation>
        <location evidence="1">Nucleus</location>
    </subcellularLocation>
</comment>
<dbReference type="PROSITE" id="PS00463">
    <property type="entry name" value="ZN2_CY6_FUNGAL_1"/>
    <property type="match status" value="1"/>
</dbReference>
<sequence>MADSLASQELSGEESDAPSPTDSQRSRDLIKSEGANELEGASTGTLPMPVQKRRRVTRACDECRRKKIKCDGKQPCTHCSVYSYECTYDKPSNRRRNPAPQYIEALESKLQRAETLLRKYMPDVDLNDPNLDPAVRQEFVHRERARAQAAKLKREAVVEGENQDAQIVSMIETIGQLDLSEGGEYDFHGISSGAVFLRRMKEHFGGLLGNDTSYPFLPRPPRPAGMLNLDSPRSAASSPYDSTVPDLYDLPPQEHARSLCYFAINCATCLLRIVHVPTFYTTLDRLYAKRPDRFTTEDNRSLGLLYAVMALGSMYRTYDERSSTPPVHYKAAMEEGLKYYTSARLLLQDITECRDMTSLQALLFIILFLQATSNLSACYAFIGIALRSALRIGLHRHLPHAKLSPIEHETRRRVFHVVRQIDTYVSALLGFPILLRTEDIDQPLPTEVDDEYITMDGIQKPPPGTAGSFFEAFNAHAKLMGILEKVVKYIYPLKGIEECAMNGDRPNATYSISYGRIKEIEAELQDWYERLPTRWRPSSEGPIEVIRVRTLLRFAYAHVQMLLYRPFLHYISPRLSAGKAVDDRYYACAAAGISVSRNIVHIGVEIQKQSVLVGPYWFILYTEFFAILSLVFYALENPDKPGSPEMLAEAAAGKDMINSMAQRSLTADRVSAALNTLFDQLPDQVRKGKSRPIPTKKRSAPVPKPGSVPTHSQQVLVSRRSDELHRPSSGSSGHDRMRNVVRGMSLDSVASPAGMRPSPAFMSGYQEMMPLDMTSTAASSESGGTPTTSHRVAPSLAQGTTGGNSPFYKVDAMMFPSGDPFAYPNQPLMDYTPVSQITPSQPPGGSQHDSGHFYMPNVYDDIEGQLLGPVPPYLMQPSQPGMDLSAHMYDTSSMLALHQTQSQQQQQQQQPTQHNQNSELDEMMAGSSYKGEWGDMFPHNYRPM</sequence>
<keyword evidence="12" id="KW-1185">Reference proteome</keyword>
<evidence type="ECO:0000256" key="7">
    <source>
        <dbReference type="ARBA" id="ARBA00023242"/>
    </source>
</evidence>
<evidence type="ECO:0000256" key="2">
    <source>
        <dbReference type="ARBA" id="ARBA00022723"/>
    </source>
</evidence>
<dbReference type="CDD" id="cd00067">
    <property type="entry name" value="GAL4"/>
    <property type="match status" value="1"/>
</dbReference>
<evidence type="ECO:0000256" key="9">
    <source>
        <dbReference type="SAM" id="Phobius"/>
    </source>
</evidence>
<keyword evidence="6" id="KW-0804">Transcription</keyword>
<dbReference type="CDD" id="cd12148">
    <property type="entry name" value="fungal_TF_MHR"/>
    <property type="match status" value="1"/>
</dbReference>
<dbReference type="SMART" id="SM00066">
    <property type="entry name" value="GAL4"/>
    <property type="match status" value="1"/>
</dbReference>
<gene>
    <name evidence="11" type="ORF">NKR23_g9677</name>
</gene>
<dbReference type="Proteomes" id="UP001174694">
    <property type="component" value="Unassembled WGS sequence"/>
</dbReference>